<dbReference type="Proteomes" id="UP001152795">
    <property type="component" value="Unassembled WGS sequence"/>
</dbReference>
<gene>
    <name evidence="3" type="ORF">PACLA_8A080595</name>
</gene>
<accession>A0A7D9DLC7</accession>
<comment type="caution">
    <text evidence="3">The sequence shown here is derived from an EMBL/GenBank/DDBJ whole genome shotgun (WGS) entry which is preliminary data.</text>
</comment>
<keyword evidence="1" id="KW-0175">Coiled coil</keyword>
<feature type="coiled-coil region" evidence="1">
    <location>
        <begin position="31"/>
        <end position="65"/>
    </location>
</feature>
<name>A0A7D9DLC7_PARCT</name>
<proteinExistence type="predicted"/>
<dbReference type="OrthoDB" id="5867440at2759"/>
<keyword evidence="4" id="KW-1185">Reference proteome</keyword>
<organism evidence="3 4">
    <name type="scientific">Paramuricea clavata</name>
    <name type="common">Red gorgonian</name>
    <name type="synonym">Violescent sea-whip</name>
    <dbReference type="NCBI Taxonomy" id="317549"/>
    <lineage>
        <taxon>Eukaryota</taxon>
        <taxon>Metazoa</taxon>
        <taxon>Cnidaria</taxon>
        <taxon>Anthozoa</taxon>
        <taxon>Octocorallia</taxon>
        <taxon>Malacalcyonacea</taxon>
        <taxon>Plexauridae</taxon>
        <taxon>Paramuricea</taxon>
    </lineage>
</organism>
<dbReference type="EMBL" id="CACRXK020001177">
    <property type="protein sequence ID" value="CAB3987446.1"/>
    <property type="molecule type" value="Genomic_DNA"/>
</dbReference>
<evidence type="ECO:0000256" key="1">
    <source>
        <dbReference type="SAM" id="Coils"/>
    </source>
</evidence>
<evidence type="ECO:0000313" key="4">
    <source>
        <dbReference type="Proteomes" id="UP001152795"/>
    </source>
</evidence>
<dbReference type="Pfam" id="PF18701">
    <property type="entry name" value="DUF5641"/>
    <property type="match status" value="1"/>
</dbReference>
<dbReference type="AlphaFoldDB" id="A0A7D9DLC7"/>
<evidence type="ECO:0000313" key="3">
    <source>
        <dbReference type="EMBL" id="CAB3987446.1"/>
    </source>
</evidence>
<sequence>MEEKLKGKIQLLSLTISETNGVLDKGIPEKIERHKDALSKVIASIEESKREVEQSKLEKGELLEDVEAWGHEIEEKIDEGDTEITRLREYLDDSFECKECVSIEDRKRKLRDKGLCFNCTGNNHRAAQCRSRTNCLNCKQKHHTSICDKVIGEQKAMTASTEGEKSPEQLSGTSGRIEDRLKLNLQTNKDEELEKVLIDVEVALNGRPLCYVEEDIQQPVLTPNSMLFSQTNQLPELKHHHLEDQSLRKRAKYLTKCKEAMWLRWTKEYIRGLRERHCVNKTDGSKDCGLKVGEVVIIRGDEKNRNLSKLGIVQEFIKGKDGIVRGAKLRAGKSYLERPVQHLYPLELSCDKPIELEREKSDLNPEASV</sequence>
<evidence type="ECO:0000256" key="2">
    <source>
        <dbReference type="SAM" id="MobiDB-lite"/>
    </source>
</evidence>
<dbReference type="InterPro" id="IPR040676">
    <property type="entry name" value="DUF5641"/>
</dbReference>
<feature type="region of interest" description="Disordered" evidence="2">
    <location>
        <begin position="158"/>
        <end position="177"/>
    </location>
</feature>
<reference evidence="3" key="1">
    <citation type="submission" date="2020-04" db="EMBL/GenBank/DDBJ databases">
        <authorList>
            <person name="Alioto T."/>
            <person name="Alioto T."/>
            <person name="Gomez Garrido J."/>
        </authorList>
    </citation>
    <scope>NUCLEOTIDE SEQUENCE</scope>
    <source>
        <strain evidence="3">A484AB</strain>
    </source>
</reference>
<dbReference type="PANTHER" id="PTHR47331">
    <property type="entry name" value="PHD-TYPE DOMAIN-CONTAINING PROTEIN"/>
    <property type="match status" value="1"/>
</dbReference>
<protein>
    <submittedName>
        <fullName evidence="3">Gag-Pol poly</fullName>
    </submittedName>
</protein>